<evidence type="ECO:0000259" key="1">
    <source>
        <dbReference type="Pfam" id="PF24758"/>
    </source>
</evidence>
<accession>A0A392R020</accession>
<dbReference type="PANTHER" id="PTHR31900">
    <property type="entry name" value="F-BOX/RNI SUPERFAMILY PROTEIN-RELATED"/>
    <property type="match status" value="1"/>
</dbReference>
<dbReference type="Pfam" id="PF24758">
    <property type="entry name" value="LRR_At5g56370"/>
    <property type="match status" value="1"/>
</dbReference>
<feature type="domain" description="F-box/LRR-repeat protein 15/At3g58940/PEG3-like LRR" evidence="1">
    <location>
        <begin position="38"/>
        <end position="126"/>
    </location>
</feature>
<name>A0A392R020_9FABA</name>
<dbReference type="PANTHER" id="PTHR31900:SF34">
    <property type="entry name" value="EMB|CAB62440.1-RELATED"/>
    <property type="match status" value="1"/>
</dbReference>
<dbReference type="EMBL" id="LXQA010168759">
    <property type="protein sequence ID" value="MCI28895.1"/>
    <property type="molecule type" value="Genomic_DNA"/>
</dbReference>
<proteinExistence type="predicted"/>
<dbReference type="InterPro" id="IPR032675">
    <property type="entry name" value="LRR_dom_sf"/>
</dbReference>
<protein>
    <submittedName>
        <fullName evidence="2">F-box/LRR-repeat protein</fullName>
    </submittedName>
</protein>
<dbReference type="Proteomes" id="UP000265520">
    <property type="component" value="Unassembled WGS sequence"/>
</dbReference>
<keyword evidence="3" id="KW-1185">Reference proteome</keyword>
<dbReference type="InterPro" id="IPR050232">
    <property type="entry name" value="FBL13/AtMIF1-like"/>
</dbReference>
<dbReference type="AlphaFoldDB" id="A0A392R020"/>
<sequence length="152" mass="17316">MFSPLAHHVTLKSFHLDCYSIHDVDDAKAANCLLPFHDWIEEAKRRCLKELRLFYLPPIPLKPTTFFCSKTLVVLRLMNSVVSTMFHCSVDLPSLKTLNLSFVRFQDMEDVMKLLSGCPILENLRTFYVTATSGVTLGGYYKPLSKLITADI</sequence>
<comment type="caution">
    <text evidence="2">The sequence shown here is derived from an EMBL/GenBank/DDBJ whole genome shotgun (WGS) entry which is preliminary data.</text>
</comment>
<organism evidence="2 3">
    <name type="scientific">Trifolium medium</name>
    <dbReference type="NCBI Taxonomy" id="97028"/>
    <lineage>
        <taxon>Eukaryota</taxon>
        <taxon>Viridiplantae</taxon>
        <taxon>Streptophyta</taxon>
        <taxon>Embryophyta</taxon>
        <taxon>Tracheophyta</taxon>
        <taxon>Spermatophyta</taxon>
        <taxon>Magnoliopsida</taxon>
        <taxon>eudicotyledons</taxon>
        <taxon>Gunneridae</taxon>
        <taxon>Pentapetalae</taxon>
        <taxon>rosids</taxon>
        <taxon>fabids</taxon>
        <taxon>Fabales</taxon>
        <taxon>Fabaceae</taxon>
        <taxon>Papilionoideae</taxon>
        <taxon>50 kb inversion clade</taxon>
        <taxon>NPAAA clade</taxon>
        <taxon>Hologalegina</taxon>
        <taxon>IRL clade</taxon>
        <taxon>Trifolieae</taxon>
        <taxon>Trifolium</taxon>
    </lineage>
</organism>
<dbReference type="SUPFAM" id="SSF52047">
    <property type="entry name" value="RNI-like"/>
    <property type="match status" value="1"/>
</dbReference>
<dbReference type="InterPro" id="IPR055411">
    <property type="entry name" value="LRR_FXL15/At3g58940/PEG3-like"/>
</dbReference>
<evidence type="ECO:0000313" key="2">
    <source>
        <dbReference type="EMBL" id="MCI28895.1"/>
    </source>
</evidence>
<dbReference type="Gene3D" id="3.80.10.10">
    <property type="entry name" value="Ribonuclease Inhibitor"/>
    <property type="match status" value="1"/>
</dbReference>
<evidence type="ECO:0000313" key="3">
    <source>
        <dbReference type="Proteomes" id="UP000265520"/>
    </source>
</evidence>
<reference evidence="2 3" key="1">
    <citation type="journal article" date="2018" name="Front. Plant Sci.">
        <title>Red Clover (Trifolium pratense) and Zigzag Clover (T. medium) - A Picture of Genomic Similarities and Differences.</title>
        <authorList>
            <person name="Dluhosova J."/>
            <person name="Istvanek J."/>
            <person name="Nedelnik J."/>
            <person name="Repkova J."/>
        </authorList>
    </citation>
    <scope>NUCLEOTIDE SEQUENCE [LARGE SCALE GENOMIC DNA]</scope>
    <source>
        <strain evidence="3">cv. 10/8</strain>
        <tissue evidence="2">Leaf</tissue>
    </source>
</reference>
<feature type="non-terminal residue" evidence="2">
    <location>
        <position position="152"/>
    </location>
</feature>